<evidence type="ECO:0000313" key="2">
    <source>
        <dbReference type="EMBL" id="KKL14198.1"/>
    </source>
</evidence>
<keyword evidence="1" id="KW-0812">Transmembrane</keyword>
<reference evidence="2" key="1">
    <citation type="journal article" date="2015" name="Nature">
        <title>Complex archaea that bridge the gap between prokaryotes and eukaryotes.</title>
        <authorList>
            <person name="Spang A."/>
            <person name="Saw J.H."/>
            <person name="Jorgensen S.L."/>
            <person name="Zaremba-Niedzwiedzka K."/>
            <person name="Martijn J."/>
            <person name="Lind A.E."/>
            <person name="van Eijk R."/>
            <person name="Schleper C."/>
            <person name="Guy L."/>
            <person name="Ettema T.J."/>
        </authorList>
    </citation>
    <scope>NUCLEOTIDE SEQUENCE</scope>
</reference>
<dbReference type="EMBL" id="LAZR01040554">
    <property type="protein sequence ID" value="KKL14198.1"/>
    <property type="molecule type" value="Genomic_DNA"/>
</dbReference>
<feature type="non-terminal residue" evidence="2">
    <location>
        <position position="1"/>
    </location>
</feature>
<dbReference type="Gene3D" id="2.130.10.10">
    <property type="entry name" value="YVTN repeat-like/Quinoprotein amine dehydrogenase"/>
    <property type="match status" value="1"/>
</dbReference>
<organism evidence="2">
    <name type="scientific">marine sediment metagenome</name>
    <dbReference type="NCBI Taxonomy" id="412755"/>
    <lineage>
        <taxon>unclassified sequences</taxon>
        <taxon>metagenomes</taxon>
        <taxon>ecological metagenomes</taxon>
    </lineage>
</organism>
<name>A0A0F9DQM7_9ZZZZ</name>
<feature type="transmembrane region" description="Helical" evidence="1">
    <location>
        <begin position="124"/>
        <end position="141"/>
    </location>
</feature>
<proteinExistence type="predicted"/>
<evidence type="ECO:0000256" key="1">
    <source>
        <dbReference type="SAM" id="Phobius"/>
    </source>
</evidence>
<sequence>ISEHDENGGIIKFNPILETYEKIPASDTTALPNDPTFDRYQNIWFAQHTVDKLAVYDPHNQNLIEVLIPTQTSFVQFMTVDDKNNIWFAEQRGSKIGTVKITELPRSGIISIDEKGFELKYTEIVSPLISLGIIATSLFFVKSVKDKRRIDSLISS</sequence>
<dbReference type="InterPro" id="IPR015943">
    <property type="entry name" value="WD40/YVTN_repeat-like_dom_sf"/>
</dbReference>
<dbReference type="AlphaFoldDB" id="A0A0F9DQM7"/>
<protein>
    <submittedName>
        <fullName evidence="2">Uncharacterized protein</fullName>
    </submittedName>
</protein>
<gene>
    <name evidence="2" type="ORF">LCGC14_2518100</name>
</gene>
<comment type="caution">
    <text evidence="2">The sequence shown here is derived from an EMBL/GenBank/DDBJ whole genome shotgun (WGS) entry which is preliminary data.</text>
</comment>
<dbReference type="SUPFAM" id="SSF63829">
    <property type="entry name" value="Calcium-dependent phosphotriesterase"/>
    <property type="match status" value="1"/>
</dbReference>
<keyword evidence="1" id="KW-1133">Transmembrane helix</keyword>
<keyword evidence="1" id="KW-0472">Membrane</keyword>
<accession>A0A0F9DQM7</accession>